<dbReference type="STRING" id="154621.RV11_GL002618"/>
<organism evidence="7 8">
    <name type="scientific">Enterococcus phoeniculicola ATCC BAA-412</name>
    <dbReference type="NCBI Taxonomy" id="1158610"/>
    <lineage>
        <taxon>Bacteria</taxon>
        <taxon>Bacillati</taxon>
        <taxon>Bacillota</taxon>
        <taxon>Bacilli</taxon>
        <taxon>Lactobacillales</taxon>
        <taxon>Enterococcaceae</taxon>
        <taxon>Enterococcus</taxon>
    </lineage>
</organism>
<dbReference type="InterPro" id="IPR004839">
    <property type="entry name" value="Aminotransferase_I/II_large"/>
</dbReference>
<accession>R3W8I3</accession>
<dbReference type="CDD" id="cd00609">
    <property type="entry name" value="AAT_like"/>
    <property type="match status" value="1"/>
</dbReference>
<evidence type="ECO:0000256" key="1">
    <source>
        <dbReference type="ARBA" id="ARBA00001933"/>
    </source>
</evidence>
<proteinExistence type="inferred from homology"/>
<dbReference type="Proteomes" id="UP000013785">
    <property type="component" value="Unassembled WGS sequence"/>
</dbReference>
<evidence type="ECO:0000256" key="3">
    <source>
        <dbReference type="ARBA" id="ARBA00022898"/>
    </source>
</evidence>
<dbReference type="EMBL" id="AJAT01000014">
    <property type="protein sequence ID" value="EOL44141.1"/>
    <property type="molecule type" value="Genomic_DNA"/>
</dbReference>
<keyword evidence="3" id="KW-0663">Pyridoxal phosphate</keyword>
<evidence type="ECO:0000256" key="4">
    <source>
        <dbReference type="ARBA" id="ARBA00023239"/>
    </source>
</evidence>
<comment type="caution">
    <text evidence="7">The sequence shown here is derived from an EMBL/GenBank/DDBJ whole genome shotgun (WGS) entry which is preliminary data.</text>
</comment>
<dbReference type="SUPFAM" id="SSF53383">
    <property type="entry name" value="PLP-dependent transferases"/>
    <property type="match status" value="1"/>
</dbReference>
<dbReference type="HOGENOM" id="CLU_017584_15_0_9"/>
<evidence type="ECO:0000256" key="5">
    <source>
        <dbReference type="ARBA" id="ARBA00037974"/>
    </source>
</evidence>
<evidence type="ECO:0000313" key="7">
    <source>
        <dbReference type="EMBL" id="EOL44141.1"/>
    </source>
</evidence>
<dbReference type="PANTHER" id="PTHR43525:SF1">
    <property type="entry name" value="PROTEIN MALY"/>
    <property type="match status" value="1"/>
</dbReference>
<keyword evidence="7" id="KW-0808">Transferase</keyword>
<evidence type="ECO:0000256" key="2">
    <source>
        <dbReference type="ARBA" id="ARBA00012224"/>
    </source>
</evidence>
<dbReference type="OrthoDB" id="9802872at2"/>
<dbReference type="Pfam" id="PF00155">
    <property type="entry name" value="Aminotran_1_2"/>
    <property type="match status" value="1"/>
</dbReference>
<dbReference type="RefSeq" id="WP_010768434.1">
    <property type="nucleotide sequence ID" value="NZ_ASWE01000003.1"/>
</dbReference>
<comment type="cofactor">
    <cofactor evidence="1">
        <name>pyridoxal 5'-phosphate</name>
        <dbReference type="ChEBI" id="CHEBI:597326"/>
    </cofactor>
</comment>
<dbReference type="GO" id="GO:0047804">
    <property type="term" value="F:cysteine-S-conjugate beta-lyase activity"/>
    <property type="evidence" value="ECO:0007669"/>
    <property type="project" value="UniProtKB-EC"/>
</dbReference>
<keyword evidence="7" id="KW-0032">Aminotransferase</keyword>
<comment type="similarity">
    <text evidence="5">Belongs to the class-II pyridoxal-phosphate-dependent aminotransferase family. MalY/PatB cystathionine beta-lyase subfamily.</text>
</comment>
<dbReference type="Gene3D" id="3.40.640.10">
    <property type="entry name" value="Type I PLP-dependent aspartate aminotransferase-like (Major domain)"/>
    <property type="match status" value="1"/>
</dbReference>
<dbReference type="InterPro" id="IPR027619">
    <property type="entry name" value="C-S_lyase_PatB-like"/>
</dbReference>
<sequence length="388" mass="44003">MTIFDEQINRKQTNCVKWDSIVQTYHADDLLPLWVADMDFLAPTPVINAFESYSARGLFGYSITPDSLYQAIINWQKKRHGYSIEKEEILFSSGVVPSIALAVQSYTDEGDSVLIHDPVYHPFAAVVTENHRNLVRSTLIEENNHFVMNLEEMERLIIAHQVKLFILCNPHNPGGRVWTKEELAAVGNLCKKHGVLVVSDEIHQDLIFKPYTFTSFQLADPTFEEFSLVFTAATKTFNLAGIKNSMVFIKNPKLRARFQETQKRNQQGEINTFGYIGTEAAYNHGGTWLDELLPYLQENVQFVKTYLSEKLPSVHVMCPEGTYLMWLDFSAFGLSDKELETHLIEKAKVVLNSGIIFGSKGTGHMRLNVACPRATLEEGLSRIVQSFS</sequence>
<dbReference type="PANTHER" id="PTHR43525">
    <property type="entry name" value="PROTEIN MALY"/>
    <property type="match status" value="1"/>
</dbReference>
<evidence type="ECO:0000259" key="6">
    <source>
        <dbReference type="Pfam" id="PF00155"/>
    </source>
</evidence>
<keyword evidence="8" id="KW-1185">Reference proteome</keyword>
<dbReference type="AlphaFoldDB" id="R3W8I3"/>
<dbReference type="NCBIfam" id="TIGR04350">
    <property type="entry name" value="C_S_lyase_PatB"/>
    <property type="match status" value="1"/>
</dbReference>
<reference evidence="7 8" key="1">
    <citation type="submission" date="2013-02" db="EMBL/GenBank/DDBJ databases">
        <title>The Genome Sequence of Enterococcus phoeniculicola BAA-412.</title>
        <authorList>
            <consortium name="The Broad Institute Genome Sequencing Platform"/>
            <consortium name="The Broad Institute Genome Sequencing Center for Infectious Disease"/>
            <person name="Earl A.M."/>
            <person name="Gilmore M.S."/>
            <person name="Lebreton F."/>
            <person name="Walker B."/>
            <person name="Young S.K."/>
            <person name="Zeng Q."/>
            <person name="Gargeya S."/>
            <person name="Fitzgerald M."/>
            <person name="Haas B."/>
            <person name="Abouelleil A."/>
            <person name="Alvarado L."/>
            <person name="Arachchi H.M."/>
            <person name="Berlin A.M."/>
            <person name="Chapman S.B."/>
            <person name="Dewar J."/>
            <person name="Goldberg J."/>
            <person name="Griggs A."/>
            <person name="Gujja S."/>
            <person name="Hansen M."/>
            <person name="Howarth C."/>
            <person name="Imamovic A."/>
            <person name="Larimer J."/>
            <person name="McCowan C."/>
            <person name="Murphy C."/>
            <person name="Neiman D."/>
            <person name="Pearson M."/>
            <person name="Priest M."/>
            <person name="Roberts A."/>
            <person name="Saif S."/>
            <person name="Shea T."/>
            <person name="Sisk P."/>
            <person name="Sykes S."/>
            <person name="Wortman J."/>
            <person name="Nusbaum C."/>
            <person name="Birren B."/>
        </authorList>
    </citation>
    <scope>NUCLEOTIDE SEQUENCE [LARGE SCALE GENOMIC DNA]</scope>
    <source>
        <strain evidence="7 8">ATCC BAA-412</strain>
    </source>
</reference>
<keyword evidence="4" id="KW-0456">Lyase</keyword>
<dbReference type="InterPro" id="IPR051798">
    <property type="entry name" value="Class-II_PLP-Dep_Aminotrans"/>
</dbReference>
<name>R3W8I3_9ENTE</name>
<protein>
    <recommendedName>
        <fullName evidence="2">cysteine-S-conjugate beta-lyase</fullName>
        <ecNumber evidence="2">4.4.1.13</ecNumber>
    </recommendedName>
</protein>
<feature type="domain" description="Aminotransferase class I/classII large" evidence="6">
    <location>
        <begin position="35"/>
        <end position="383"/>
    </location>
</feature>
<dbReference type="InterPro" id="IPR015421">
    <property type="entry name" value="PyrdxlP-dep_Trfase_major"/>
</dbReference>
<dbReference type="InterPro" id="IPR015422">
    <property type="entry name" value="PyrdxlP-dep_Trfase_small"/>
</dbReference>
<dbReference type="PATRIC" id="fig|1158610.3.peg.1764"/>
<dbReference type="GO" id="GO:0008483">
    <property type="term" value="F:transaminase activity"/>
    <property type="evidence" value="ECO:0007669"/>
    <property type="project" value="UniProtKB-KW"/>
</dbReference>
<dbReference type="EC" id="4.4.1.13" evidence="2"/>
<dbReference type="eggNOG" id="COG1168">
    <property type="taxonomic scope" value="Bacteria"/>
</dbReference>
<dbReference type="GO" id="GO:0030170">
    <property type="term" value="F:pyridoxal phosphate binding"/>
    <property type="evidence" value="ECO:0007669"/>
    <property type="project" value="InterPro"/>
</dbReference>
<evidence type="ECO:0000313" key="8">
    <source>
        <dbReference type="Proteomes" id="UP000013785"/>
    </source>
</evidence>
<dbReference type="Gene3D" id="3.90.1150.10">
    <property type="entry name" value="Aspartate Aminotransferase, domain 1"/>
    <property type="match status" value="1"/>
</dbReference>
<gene>
    <name evidence="7" type="ORF">UC3_01771</name>
</gene>
<dbReference type="InterPro" id="IPR015424">
    <property type="entry name" value="PyrdxlP-dep_Trfase"/>
</dbReference>